<dbReference type="InterPro" id="IPR006311">
    <property type="entry name" value="TAT_signal"/>
</dbReference>
<accession>A0A563EHS1</accession>
<dbReference type="OrthoDB" id="6064917at2"/>
<dbReference type="PROSITE" id="PS51318">
    <property type="entry name" value="TAT"/>
    <property type="match status" value="1"/>
</dbReference>
<feature type="region of interest" description="Disordered" evidence="1">
    <location>
        <begin position="622"/>
        <end position="642"/>
    </location>
</feature>
<reference evidence="4 5" key="1">
    <citation type="submission" date="2019-07" db="EMBL/GenBank/DDBJ databases">
        <title>Lentzea xizangensis sp. nov., isolated from Qinghai-Tibetan Plateau Soils.</title>
        <authorList>
            <person name="Huang J."/>
        </authorList>
    </citation>
    <scope>NUCLEOTIDE SEQUENCE [LARGE SCALE GENOMIC DNA]</scope>
    <source>
        <strain evidence="4 5">FXJ1.1311</strain>
    </source>
</reference>
<dbReference type="InterPro" id="IPR058502">
    <property type="entry name" value="PLL-like_beta-prop"/>
</dbReference>
<keyword evidence="2" id="KW-0732">Signal</keyword>
<evidence type="ECO:0000256" key="1">
    <source>
        <dbReference type="SAM" id="MobiDB-lite"/>
    </source>
</evidence>
<dbReference type="SUPFAM" id="SSF102588">
    <property type="entry name" value="LmbE-like"/>
    <property type="match status" value="1"/>
</dbReference>
<dbReference type="RefSeq" id="WP_146358854.1">
    <property type="nucleotide sequence ID" value="NZ_VOBR01000035.1"/>
</dbReference>
<comment type="caution">
    <text evidence="4">The sequence shown here is derived from an EMBL/GenBank/DDBJ whole genome shotgun (WGS) entry which is preliminary data.</text>
</comment>
<dbReference type="Pfam" id="PF26607">
    <property type="entry name" value="DUF8189"/>
    <property type="match status" value="1"/>
</dbReference>
<proteinExistence type="predicted"/>
<evidence type="ECO:0000259" key="3">
    <source>
        <dbReference type="Pfam" id="PF26607"/>
    </source>
</evidence>
<dbReference type="AlphaFoldDB" id="A0A563EHS1"/>
<evidence type="ECO:0000313" key="5">
    <source>
        <dbReference type="Proteomes" id="UP000316639"/>
    </source>
</evidence>
<feature type="domain" description="PLL-like beta propeller" evidence="3">
    <location>
        <begin position="316"/>
        <end position="628"/>
    </location>
</feature>
<keyword evidence="5" id="KW-1185">Reference proteome</keyword>
<dbReference type="InterPro" id="IPR024078">
    <property type="entry name" value="LmbE-like_dom_sf"/>
</dbReference>
<organism evidence="4 5">
    <name type="scientific">Lentzea tibetensis</name>
    <dbReference type="NCBI Taxonomy" id="2591470"/>
    <lineage>
        <taxon>Bacteria</taxon>
        <taxon>Bacillati</taxon>
        <taxon>Actinomycetota</taxon>
        <taxon>Actinomycetes</taxon>
        <taxon>Pseudonocardiales</taxon>
        <taxon>Pseudonocardiaceae</taxon>
        <taxon>Lentzea</taxon>
    </lineage>
</organism>
<feature type="signal peptide" evidence="2">
    <location>
        <begin position="1"/>
        <end position="31"/>
    </location>
</feature>
<sequence length="642" mass="67010">MAHVSRRAVLAAGVTAAAATAIGANSGIAFAVGGGAQSLPGGGSFVQIVAHTDDDLLFLNPDIQPSILSGQPVRTIILGADENEGWEDGGWSREDLAASVQEGSRSGYAALAGKPNNWTRATKTVATMVVEIDTLVGQPNVQLIYLSLPDGGDPLHRDALKNLWLDAGYVTDTILPTDSPVGFVQQYNQNDLNNVLLELLQEYQPTVIRIQDPHPNDALPGLTDPEHEDHVYAALFAQKAVKAYEGPDGRKFALLTRYRCYNTETSPENVPDALRGTKAAGYAAYAEHDPITGDRFDRNVSRNYQRWPVVSPWAATDGTGALHAFIVAGDSVMHWHQPVNGAWVGPVSLTAGTYAPGVAVAKRGDGLLQIAVLSLETGAIMTARQTGPGAGFGSWSSVGNPDGAAPAYGTPCFGVNHGGELELFAVNRNDELSNAWEENGGFSAWTAAPATNGVVMSPPVALTAPSGRMHVFCDGNGSLLHWQQDPQASMVLKPVTAESTHAPAVTVDNGKVRVLTREHGDGAIGTLAESTPNGTFGALAHIGGQGGVGPVAAAASAGDKPAVFAFTRNDAYGISVAKKKATGSFGAWQDLGGYAEIAPAAVRDAMGLVRVLVVGGDAKLHERKQTASGPDGQFGPWQQAGD</sequence>
<gene>
    <name evidence="4" type="ORF">FKR81_36830</name>
</gene>
<dbReference type="Proteomes" id="UP000316639">
    <property type="component" value="Unassembled WGS sequence"/>
</dbReference>
<dbReference type="EMBL" id="VOBR01000035">
    <property type="protein sequence ID" value="TWP46104.1"/>
    <property type="molecule type" value="Genomic_DNA"/>
</dbReference>
<evidence type="ECO:0000256" key="2">
    <source>
        <dbReference type="SAM" id="SignalP"/>
    </source>
</evidence>
<dbReference type="Gene3D" id="2.120.10.70">
    <property type="entry name" value="Fucose-specific lectin"/>
    <property type="match status" value="1"/>
</dbReference>
<name>A0A563EHS1_9PSEU</name>
<feature type="chain" id="PRO_5021798136" description="PLL-like beta propeller domain-containing protein" evidence="2">
    <location>
        <begin position="32"/>
        <end position="642"/>
    </location>
</feature>
<evidence type="ECO:0000313" key="4">
    <source>
        <dbReference type="EMBL" id="TWP46104.1"/>
    </source>
</evidence>
<protein>
    <recommendedName>
        <fullName evidence="3">PLL-like beta propeller domain-containing protein</fullName>
    </recommendedName>
</protein>
<dbReference type="Gene3D" id="3.40.50.10320">
    <property type="entry name" value="LmbE-like"/>
    <property type="match status" value="1"/>
</dbReference>
<dbReference type="SUPFAM" id="SSF89372">
    <property type="entry name" value="Fucose-specific lectin"/>
    <property type="match status" value="2"/>
</dbReference>